<name>A0AAJ0AN99_9PEZI</name>
<organism evidence="1 2">
    <name type="scientific">Colletotrichum godetiae</name>
    <dbReference type="NCBI Taxonomy" id="1209918"/>
    <lineage>
        <taxon>Eukaryota</taxon>
        <taxon>Fungi</taxon>
        <taxon>Dikarya</taxon>
        <taxon>Ascomycota</taxon>
        <taxon>Pezizomycotina</taxon>
        <taxon>Sordariomycetes</taxon>
        <taxon>Hypocreomycetidae</taxon>
        <taxon>Glomerellales</taxon>
        <taxon>Glomerellaceae</taxon>
        <taxon>Colletotrichum</taxon>
        <taxon>Colletotrichum acutatum species complex</taxon>
    </lineage>
</organism>
<dbReference type="EMBL" id="JAHMHR010000015">
    <property type="protein sequence ID" value="KAK1687333.1"/>
    <property type="molecule type" value="Genomic_DNA"/>
</dbReference>
<evidence type="ECO:0000313" key="2">
    <source>
        <dbReference type="Proteomes" id="UP001224890"/>
    </source>
</evidence>
<reference evidence="1" key="1">
    <citation type="submission" date="2021-06" db="EMBL/GenBank/DDBJ databases">
        <title>Comparative genomics, transcriptomics and evolutionary studies reveal genomic signatures of adaptation to plant cell wall in hemibiotrophic fungi.</title>
        <authorList>
            <consortium name="DOE Joint Genome Institute"/>
            <person name="Baroncelli R."/>
            <person name="Diaz J.F."/>
            <person name="Benocci T."/>
            <person name="Peng M."/>
            <person name="Battaglia E."/>
            <person name="Haridas S."/>
            <person name="Andreopoulos W."/>
            <person name="Labutti K."/>
            <person name="Pangilinan J."/>
            <person name="Floch G.L."/>
            <person name="Makela M.R."/>
            <person name="Henrissat B."/>
            <person name="Grigoriev I.V."/>
            <person name="Crouch J.A."/>
            <person name="De Vries R.P."/>
            <person name="Sukno S.A."/>
            <person name="Thon M.R."/>
        </authorList>
    </citation>
    <scope>NUCLEOTIDE SEQUENCE</scope>
    <source>
        <strain evidence="1">CBS 193.32</strain>
    </source>
</reference>
<dbReference type="AlphaFoldDB" id="A0AAJ0AN99"/>
<comment type="caution">
    <text evidence="1">The sequence shown here is derived from an EMBL/GenBank/DDBJ whole genome shotgun (WGS) entry which is preliminary data.</text>
</comment>
<accession>A0AAJ0AN99</accession>
<dbReference type="GeneID" id="85456687"/>
<sequence length="178" mass="19975">MYIHSMSSFDHSREQLLPVIFSINFASRRKSTQLVVPRESLDRALLISTPVYSAEVHVIRPPGSDRTPIIIAPLPARHFENVADAYDLAVIPSKALLVAVGKLVNGEDFILVCNHPAGVRLGIFRRGDASEDRTEDRTFCLLIFIFADLQMNFDVVDIDMEDCETSKCQELLRAKVSM</sequence>
<protein>
    <submittedName>
        <fullName evidence="1">Uncharacterized protein</fullName>
    </submittedName>
</protein>
<dbReference type="Proteomes" id="UP001224890">
    <property type="component" value="Unassembled WGS sequence"/>
</dbReference>
<evidence type="ECO:0000313" key="1">
    <source>
        <dbReference type="EMBL" id="KAK1687333.1"/>
    </source>
</evidence>
<dbReference type="RefSeq" id="XP_060431028.1">
    <property type="nucleotide sequence ID" value="XM_060572161.1"/>
</dbReference>
<keyword evidence="2" id="KW-1185">Reference proteome</keyword>
<gene>
    <name evidence="1" type="ORF">BDP55DRAFT_630530</name>
</gene>
<proteinExistence type="predicted"/>